<dbReference type="OrthoDB" id="75087at2759"/>
<gene>
    <name evidence="2" type="primary">Aste57867_21519</name>
    <name evidence="1" type="ORF">As57867_021450</name>
    <name evidence="2" type="ORF">ASTE57867_21519</name>
</gene>
<dbReference type="Proteomes" id="UP000332933">
    <property type="component" value="Unassembled WGS sequence"/>
</dbReference>
<sequence>MHSLMSPSTHHVGTSFRGHCLYKTGKCSNERALKTNGQPHNLCDAHRAKQNQNQRKMDSKMRHKRHYAPYDHHHRHDYDGSYDHGYYHPQSPPAASVNVHGHHDFMTPAASNDITIPTPAFLKGPEREAFRSRVLQKLLTVISEEVAPFEQYHHDQHYYHSAWAEPQQSQQFYTNSPPPRLPSLATCISRQVVSYGSP</sequence>
<evidence type="ECO:0000313" key="3">
    <source>
        <dbReference type="Proteomes" id="UP000332933"/>
    </source>
</evidence>
<reference evidence="1" key="2">
    <citation type="submission" date="2019-06" db="EMBL/GenBank/DDBJ databases">
        <title>Genomics analysis of Aphanomyces spp. identifies a new class of oomycete effector associated with host adaptation.</title>
        <authorList>
            <person name="Gaulin E."/>
        </authorList>
    </citation>
    <scope>NUCLEOTIDE SEQUENCE</scope>
    <source>
        <strain evidence="1">CBS 578.67</strain>
    </source>
</reference>
<dbReference type="EMBL" id="CAADRA010007005">
    <property type="protein sequence ID" value="VFT98189.1"/>
    <property type="molecule type" value="Genomic_DNA"/>
</dbReference>
<protein>
    <submittedName>
        <fullName evidence="2">Aste57867_21519 protein</fullName>
    </submittedName>
</protein>
<organism evidence="2 3">
    <name type="scientific">Aphanomyces stellatus</name>
    <dbReference type="NCBI Taxonomy" id="120398"/>
    <lineage>
        <taxon>Eukaryota</taxon>
        <taxon>Sar</taxon>
        <taxon>Stramenopiles</taxon>
        <taxon>Oomycota</taxon>
        <taxon>Saprolegniomycetes</taxon>
        <taxon>Saprolegniales</taxon>
        <taxon>Verrucalvaceae</taxon>
        <taxon>Aphanomyces</taxon>
    </lineage>
</organism>
<keyword evidence="3" id="KW-1185">Reference proteome</keyword>
<dbReference type="AlphaFoldDB" id="A0A485LJU1"/>
<dbReference type="EMBL" id="VJMH01006979">
    <property type="protein sequence ID" value="KAF0686677.1"/>
    <property type="molecule type" value="Genomic_DNA"/>
</dbReference>
<proteinExistence type="predicted"/>
<name>A0A485LJU1_9STRA</name>
<evidence type="ECO:0000313" key="1">
    <source>
        <dbReference type="EMBL" id="KAF0686677.1"/>
    </source>
</evidence>
<reference evidence="2 3" key="1">
    <citation type="submission" date="2019-03" db="EMBL/GenBank/DDBJ databases">
        <authorList>
            <person name="Gaulin E."/>
            <person name="Dumas B."/>
        </authorList>
    </citation>
    <scope>NUCLEOTIDE SEQUENCE [LARGE SCALE GENOMIC DNA]</scope>
    <source>
        <strain evidence="2">CBS 568.67</strain>
    </source>
</reference>
<accession>A0A485LJU1</accession>
<evidence type="ECO:0000313" key="2">
    <source>
        <dbReference type="EMBL" id="VFT98189.1"/>
    </source>
</evidence>